<feature type="binding site" description="in other chain" evidence="4">
    <location>
        <begin position="87"/>
        <end position="90"/>
    </location>
    <ligand>
        <name>phosphate</name>
        <dbReference type="ChEBI" id="CHEBI:43474"/>
        <note>ligand shared between dimeric partners</note>
    </ligand>
</feature>
<comment type="subunit">
    <text evidence="4">Homohexamer; trimer of homodimers.</text>
</comment>
<reference evidence="6 7" key="1">
    <citation type="submission" date="2018-08" db="EMBL/GenBank/DDBJ databases">
        <title>Vibrio isolated from the Eastern China Marginal Seas.</title>
        <authorList>
            <person name="Li Y."/>
        </authorList>
    </citation>
    <scope>NUCLEOTIDE SEQUENCE [LARGE SCALE GENOMIC DNA]</scope>
    <source>
        <strain evidence="6 7">BEI233</strain>
    </source>
</reference>
<sequence>MALAIKANPNDFAETVIMPGDPLRAKFIAETYLEDAVEVNNVRNMLGYTGTYKGKRLSVMAHGMGIPSISMYAYELIKEFGVKNLIRIGSCGSVRDDINLMDVVIAMGASTDSKVNRDRFKGHDLAALADFGMLETAVATAREKELNIKVGNVFTADLFYGPDPEIFQTLEKYGIVGVDMEVSGLYAVAAELGAKALALLTITDHIKNGGALSIEERELSLHQMIELSLDTAIQL</sequence>
<evidence type="ECO:0000259" key="5">
    <source>
        <dbReference type="Pfam" id="PF01048"/>
    </source>
</evidence>
<keyword evidence="1 4" id="KW-0328">Glycosyltransferase</keyword>
<dbReference type="EC" id="2.4.2.1" evidence="4"/>
<dbReference type="HAMAP" id="MF_01627">
    <property type="entry name" value="Pur_nucleosid_phosp"/>
    <property type="match status" value="1"/>
</dbReference>
<dbReference type="InterPro" id="IPR004402">
    <property type="entry name" value="DeoD-type"/>
</dbReference>
<dbReference type="Proteomes" id="UP000273252">
    <property type="component" value="Unassembled WGS sequence"/>
</dbReference>
<dbReference type="RefSeq" id="WP_120033096.1">
    <property type="nucleotide sequence ID" value="NZ_QVMU01000016.1"/>
</dbReference>
<feature type="binding site" evidence="4">
    <location>
        <position position="43"/>
    </location>
    <ligand>
        <name>phosphate</name>
        <dbReference type="ChEBI" id="CHEBI:43474"/>
        <note>ligand shared between dimeric partners</note>
    </ligand>
</feature>
<dbReference type="PANTHER" id="PTHR43691:SF11">
    <property type="entry name" value="FI09636P-RELATED"/>
    <property type="match status" value="1"/>
</dbReference>
<proteinExistence type="inferred from homology"/>
<protein>
    <recommendedName>
        <fullName evidence="4">Purine nucleoside phosphorylase DeoD-type</fullName>
        <shortName evidence="4">PNP</shortName>
        <ecNumber evidence="4">2.4.2.1</ecNumber>
    </recommendedName>
</protein>
<feature type="binding site" description="in other chain" evidence="4">
    <location>
        <begin position="179"/>
        <end position="181"/>
    </location>
    <ligand>
        <name>a purine D-ribonucleoside</name>
        <dbReference type="ChEBI" id="CHEBI:142355"/>
        <note>ligand shared between dimeric partners</note>
    </ligand>
</feature>
<accession>A0A3A6QCI3</accession>
<keyword evidence="2 4" id="KW-0808">Transferase</keyword>
<dbReference type="Pfam" id="PF01048">
    <property type="entry name" value="PNP_UDP_1"/>
    <property type="match status" value="1"/>
</dbReference>
<dbReference type="InterPro" id="IPR000845">
    <property type="entry name" value="Nucleoside_phosphorylase_d"/>
</dbReference>
<dbReference type="NCBIfam" id="TIGR00107">
    <property type="entry name" value="deoD"/>
    <property type="match status" value="1"/>
</dbReference>
<dbReference type="GO" id="GO:0004731">
    <property type="term" value="F:purine-nucleoside phosphorylase activity"/>
    <property type="evidence" value="ECO:0007669"/>
    <property type="project" value="UniProtKB-UniRule"/>
</dbReference>
<feature type="domain" description="Nucleoside phosphorylase" evidence="5">
    <location>
        <begin position="16"/>
        <end position="218"/>
    </location>
</feature>
<dbReference type="CDD" id="cd09006">
    <property type="entry name" value="PNP_EcPNPI-like"/>
    <property type="match status" value="1"/>
</dbReference>
<dbReference type="AlphaFoldDB" id="A0A3A6QCI3"/>
<comment type="catalytic activity">
    <reaction evidence="4">
        <text>a purine 2'-deoxy-D-ribonucleoside + phosphate = a purine nucleobase + 2-deoxy-alpha-D-ribose 1-phosphate</text>
        <dbReference type="Rhea" id="RHEA:36431"/>
        <dbReference type="ChEBI" id="CHEBI:26386"/>
        <dbReference type="ChEBI" id="CHEBI:43474"/>
        <dbReference type="ChEBI" id="CHEBI:57259"/>
        <dbReference type="ChEBI" id="CHEBI:142361"/>
        <dbReference type="EC" id="2.4.2.1"/>
    </reaction>
</comment>
<organism evidence="6 7">
    <name type="scientific">Vibrio sinensis</name>
    <dbReference type="NCBI Taxonomy" id="2302434"/>
    <lineage>
        <taxon>Bacteria</taxon>
        <taxon>Pseudomonadati</taxon>
        <taxon>Pseudomonadota</taxon>
        <taxon>Gammaproteobacteria</taxon>
        <taxon>Vibrionales</taxon>
        <taxon>Vibrionaceae</taxon>
        <taxon>Vibrio</taxon>
    </lineage>
</organism>
<gene>
    <name evidence="4 6" type="primary">deoD</name>
    <name evidence="6" type="ORF">DZ860_15690</name>
</gene>
<dbReference type="SUPFAM" id="SSF53167">
    <property type="entry name" value="Purine and uridine phosphorylases"/>
    <property type="match status" value="1"/>
</dbReference>
<feature type="site" description="Important for catalytic activity" evidence="4">
    <location>
        <position position="217"/>
    </location>
</feature>
<dbReference type="GO" id="GO:0005829">
    <property type="term" value="C:cytosol"/>
    <property type="evidence" value="ECO:0007669"/>
    <property type="project" value="TreeGrafter"/>
</dbReference>
<dbReference type="EMBL" id="QVMU01000016">
    <property type="protein sequence ID" value="RJX69426.1"/>
    <property type="molecule type" value="Genomic_DNA"/>
</dbReference>
<dbReference type="GO" id="GO:0004850">
    <property type="term" value="F:uridine phosphorylase activity"/>
    <property type="evidence" value="ECO:0007669"/>
    <property type="project" value="UniProtKB-EC"/>
</dbReference>
<dbReference type="Gene3D" id="3.40.50.1580">
    <property type="entry name" value="Nucleoside phosphorylase domain"/>
    <property type="match status" value="1"/>
</dbReference>
<evidence type="ECO:0000256" key="1">
    <source>
        <dbReference type="ARBA" id="ARBA00022676"/>
    </source>
</evidence>
<dbReference type="NCBIfam" id="NF009914">
    <property type="entry name" value="PRK13374.1"/>
    <property type="match status" value="1"/>
</dbReference>
<feature type="active site" description="Proton donor" evidence="4">
    <location>
        <position position="204"/>
    </location>
</feature>
<comment type="similarity">
    <text evidence="4">Belongs to the PNP/UDP phosphorylase family.</text>
</comment>
<comment type="function">
    <text evidence="4">Catalyzes the reversible phosphorolytic breakdown of the N-glycosidic bond in the beta-(deoxy)ribonucleoside molecules, with the formation of the corresponding free purine bases and pentose-1-phosphate.</text>
</comment>
<feature type="binding site" description="in other chain" evidence="4">
    <location>
        <position position="20"/>
    </location>
    <ligand>
        <name>phosphate</name>
        <dbReference type="ChEBI" id="CHEBI:43474"/>
        <note>ligand shared between dimeric partners</note>
    </ligand>
</feature>
<keyword evidence="7" id="KW-1185">Reference proteome</keyword>
<evidence type="ECO:0000256" key="3">
    <source>
        <dbReference type="ARBA" id="ARBA00048447"/>
    </source>
</evidence>
<name>A0A3A6QCI3_9VIBR</name>
<comment type="caution">
    <text evidence="6">The sequence shown here is derived from an EMBL/GenBank/DDBJ whole genome shotgun (WGS) entry which is preliminary data.</text>
</comment>
<dbReference type="InterPro" id="IPR035994">
    <property type="entry name" value="Nucleoside_phosphorylase_sf"/>
</dbReference>
<evidence type="ECO:0000313" key="6">
    <source>
        <dbReference type="EMBL" id="RJX69426.1"/>
    </source>
</evidence>
<evidence type="ECO:0000256" key="2">
    <source>
        <dbReference type="ARBA" id="ARBA00022679"/>
    </source>
</evidence>
<dbReference type="NCBIfam" id="NF004489">
    <property type="entry name" value="PRK05819.1"/>
    <property type="match status" value="1"/>
</dbReference>
<comment type="catalytic activity">
    <reaction evidence="4">
        <text>a purine D-ribonucleoside + phosphate = a purine nucleobase + alpha-D-ribose 1-phosphate</text>
        <dbReference type="Rhea" id="RHEA:19805"/>
        <dbReference type="ChEBI" id="CHEBI:26386"/>
        <dbReference type="ChEBI" id="CHEBI:43474"/>
        <dbReference type="ChEBI" id="CHEBI:57720"/>
        <dbReference type="ChEBI" id="CHEBI:142355"/>
        <dbReference type="EC" id="2.4.2.1"/>
    </reaction>
</comment>
<dbReference type="GO" id="GO:0006152">
    <property type="term" value="P:purine nucleoside catabolic process"/>
    <property type="evidence" value="ECO:0007669"/>
    <property type="project" value="TreeGrafter"/>
</dbReference>
<feature type="binding site" description="in other chain" evidence="4">
    <location>
        <begin position="203"/>
        <end position="204"/>
    </location>
    <ligand>
        <name>a purine D-ribonucleoside</name>
        <dbReference type="ChEBI" id="CHEBI:142355"/>
        <note>ligand shared between dimeric partners</note>
    </ligand>
</feature>
<dbReference type="OrthoDB" id="9782889at2"/>
<dbReference type="PANTHER" id="PTHR43691">
    <property type="entry name" value="URIDINE PHOSPHORYLASE"/>
    <property type="match status" value="1"/>
</dbReference>
<evidence type="ECO:0000313" key="7">
    <source>
        <dbReference type="Proteomes" id="UP000273252"/>
    </source>
</evidence>
<feature type="binding site" description="in other chain" evidence="4">
    <location>
        <position position="24"/>
    </location>
    <ligand>
        <name>phosphate</name>
        <dbReference type="ChEBI" id="CHEBI:43474"/>
        <note>ligand shared between dimeric partners</note>
    </ligand>
</feature>
<evidence type="ECO:0000256" key="4">
    <source>
        <dbReference type="HAMAP-Rule" id="MF_01627"/>
    </source>
</evidence>
<comment type="caution">
    <text evidence="4">Lacks conserved residue(s) required for the propagation of feature annotation.</text>
</comment>
<comment type="catalytic activity">
    <reaction evidence="3">
        <text>uridine + phosphate = alpha-D-ribose 1-phosphate + uracil</text>
        <dbReference type="Rhea" id="RHEA:24388"/>
        <dbReference type="ChEBI" id="CHEBI:16704"/>
        <dbReference type="ChEBI" id="CHEBI:17568"/>
        <dbReference type="ChEBI" id="CHEBI:43474"/>
        <dbReference type="ChEBI" id="CHEBI:57720"/>
        <dbReference type="EC" id="2.4.2.3"/>
    </reaction>
</comment>